<dbReference type="Pfam" id="PF00561">
    <property type="entry name" value="Abhydrolase_1"/>
    <property type="match status" value="1"/>
</dbReference>
<evidence type="ECO:0000313" key="3">
    <source>
        <dbReference type="EMBL" id="TDE22851.1"/>
    </source>
</evidence>
<evidence type="ECO:0000313" key="4">
    <source>
        <dbReference type="Proteomes" id="UP000295136"/>
    </source>
</evidence>
<dbReference type="SUPFAM" id="SSF53474">
    <property type="entry name" value="alpha/beta-Hydrolases"/>
    <property type="match status" value="1"/>
</dbReference>
<reference evidence="3 4" key="1">
    <citation type="submission" date="2019-03" db="EMBL/GenBank/DDBJ databases">
        <title>Draft genome sequences of novel Actinobacteria.</title>
        <authorList>
            <person name="Sahin N."/>
            <person name="Ay H."/>
            <person name="Saygin H."/>
        </authorList>
    </citation>
    <scope>NUCLEOTIDE SEQUENCE [LARGE SCALE GENOMIC DNA]</scope>
    <source>
        <strain evidence="3 4">6K102</strain>
    </source>
</reference>
<organism evidence="3 4">
    <name type="scientific">Nonomuraea mesophila</name>
    <dbReference type="NCBI Taxonomy" id="2530382"/>
    <lineage>
        <taxon>Bacteria</taxon>
        <taxon>Bacillati</taxon>
        <taxon>Actinomycetota</taxon>
        <taxon>Actinomycetes</taxon>
        <taxon>Streptosporangiales</taxon>
        <taxon>Streptosporangiaceae</taxon>
        <taxon>Nonomuraea</taxon>
    </lineage>
</organism>
<feature type="domain" description="AB hydrolase-1" evidence="2">
    <location>
        <begin position="74"/>
        <end position="311"/>
    </location>
</feature>
<dbReference type="PANTHER" id="PTHR43689:SF8">
    <property type="entry name" value="ALPHA_BETA-HYDROLASES SUPERFAMILY PROTEIN"/>
    <property type="match status" value="1"/>
</dbReference>
<dbReference type="PRINTS" id="PR00111">
    <property type="entry name" value="ABHYDROLASE"/>
</dbReference>
<sequence length="341" mass="36991">MGGVPHSHRGDHRRDRRRQHRLRRQRQHRCRCRRGQGREVTGGTAAEPSGLRGTYLTCPEGRLHVYSAGDRGSPVLLLSGAGIDNALLSWRHLIPALSPRHRVLALDWPKQGRSRPWDGRATHERLLAAITQVLDHFDLPSAALVGLSQGGALALAYAIEHPSRVDRIAALAPAGILSFPPVVHQALWLVAKLPLLSRTLPSTMFRSRESVARFARRALFAGPVDDFDDVVDEIMAEVRVAGAGSSDWQNASIGPLRMRVDLRPRLGEVICPALLVQGDKDAGVNAARTRAAAALVPGSRFVLLEGVGHWSSRQVPDRVNPLIGAFLGEGQGTMDAGDPLG</sequence>
<feature type="compositionally biased region" description="Basic residues" evidence="1">
    <location>
        <begin position="1"/>
        <end position="35"/>
    </location>
</feature>
<dbReference type="InterPro" id="IPR000073">
    <property type="entry name" value="AB_hydrolase_1"/>
</dbReference>
<dbReference type="Proteomes" id="UP000295136">
    <property type="component" value="Unassembled WGS sequence"/>
</dbReference>
<proteinExistence type="predicted"/>
<protein>
    <submittedName>
        <fullName evidence="3">Alpha/beta hydrolase</fullName>
    </submittedName>
</protein>
<name>A0A4R5E441_9ACTN</name>
<comment type="caution">
    <text evidence="3">The sequence shown here is derived from an EMBL/GenBank/DDBJ whole genome shotgun (WGS) entry which is preliminary data.</text>
</comment>
<keyword evidence="4" id="KW-1185">Reference proteome</keyword>
<evidence type="ECO:0000259" key="2">
    <source>
        <dbReference type="Pfam" id="PF00561"/>
    </source>
</evidence>
<dbReference type="EMBL" id="SMLD01000276">
    <property type="protein sequence ID" value="TDE22851.1"/>
    <property type="molecule type" value="Genomic_DNA"/>
</dbReference>
<dbReference type="PANTHER" id="PTHR43689">
    <property type="entry name" value="HYDROLASE"/>
    <property type="match status" value="1"/>
</dbReference>
<evidence type="ECO:0000256" key="1">
    <source>
        <dbReference type="SAM" id="MobiDB-lite"/>
    </source>
</evidence>
<keyword evidence="3" id="KW-0378">Hydrolase</keyword>
<dbReference type="GO" id="GO:0016787">
    <property type="term" value="F:hydrolase activity"/>
    <property type="evidence" value="ECO:0007669"/>
    <property type="project" value="UniProtKB-KW"/>
</dbReference>
<dbReference type="AlphaFoldDB" id="A0A4R5E441"/>
<accession>A0A4R5E441</accession>
<dbReference type="Gene3D" id="3.40.50.1820">
    <property type="entry name" value="alpha/beta hydrolase"/>
    <property type="match status" value="1"/>
</dbReference>
<dbReference type="InterPro" id="IPR029058">
    <property type="entry name" value="AB_hydrolase_fold"/>
</dbReference>
<feature type="region of interest" description="Disordered" evidence="1">
    <location>
        <begin position="1"/>
        <end position="49"/>
    </location>
</feature>
<gene>
    <name evidence="3" type="ORF">E1295_46075</name>
</gene>